<name>A0A7C8I732_9PLEO</name>
<reference evidence="1 2" key="1">
    <citation type="submission" date="2020-01" db="EMBL/GenBank/DDBJ databases">
        <authorList>
            <consortium name="DOE Joint Genome Institute"/>
            <person name="Haridas S."/>
            <person name="Albert R."/>
            <person name="Binder M."/>
            <person name="Bloem J."/>
            <person name="Labutti K."/>
            <person name="Salamov A."/>
            <person name="Andreopoulos B."/>
            <person name="Baker S.E."/>
            <person name="Barry K."/>
            <person name="Bills G."/>
            <person name="Bluhm B.H."/>
            <person name="Cannon C."/>
            <person name="Castanera R."/>
            <person name="Culley D.E."/>
            <person name="Daum C."/>
            <person name="Ezra D."/>
            <person name="Gonzalez J.B."/>
            <person name="Henrissat B."/>
            <person name="Kuo A."/>
            <person name="Liang C."/>
            <person name="Lipzen A."/>
            <person name="Lutzoni F."/>
            <person name="Magnuson J."/>
            <person name="Mondo S."/>
            <person name="Nolan M."/>
            <person name="Ohm R."/>
            <person name="Pangilinan J."/>
            <person name="Park H.-J.H."/>
            <person name="Ramirez L."/>
            <person name="Alfaro M."/>
            <person name="Sun H."/>
            <person name="Tritt A."/>
            <person name="Yoshinaga Y."/>
            <person name="Zwiers L.-H.L."/>
            <person name="Turgeon B.G."/>
            <person name="Goodwin S.B."/>
            <person name="Spatafora J.W."/>
            <person name="Crous P.W."/>
            <person name="Grigoriev I.V."/>
        </authorList>
    </citation>
    <scope>NUCLEOTIDE SEQUENCE [LARGE SCALE GENOMIC DNA]</scope>
    <source>
        <strain evidence="1 2">CBS 611.86</strain>
    </source>
</reference>
<evidence type="ECO:0000313" key="1">
    <source>
        <dbReference type="EMBL" id="KAF2872308.1"/>
    </source>
</evidence>
<dbReference type="OrthoDB" id="3797473at2759"/>
<keyword evidence="2" id="KW-1185">Reference proteome</keyword>
<sequence length="501" mass="56607">MQLLDLAPELVEQIVDWSMPSGFESLALTCKALYGLCSSRIKLHNLGKKWKHVAYEPAYWQVDVFRILHEISKEPLIARCIESLDLSHRHYGLYSKPDGPGPDPRKDENAILGIKQTIQGSVLRSYLEEAGIDLEVWWETLLREANSDLEDGKENLDGPFLTLSLALMLPNLKKLALPEGWGTAFPDSTHGHGEKLLPIWSLLDTLVMRANSPNHGARPFGRLESICPSLNQGYERKYGMDMAQWFIQMPSVTALYAVSCLAVDDGYTGREFHWRLPQFKSNLTRLELAYCCMDEAGISTVLSGMPSLQVFKYDHEIKWHGCLFDWNPGLFLESVAQHCGHNLTELAISANDINETENGIHSFHSFPRLKKLEFNVGVLSGPPVGSGQKRGMRGESPEGEEEWQEQELPCLATMLPSSLEELAVDFTFTMDEVALRALLENFPQERAARLPNLRKAVFRQWHVDTARSLIEGAGCELKAFDEFEHQWLREFEDAVGSIVHD</sequence>
<dbReference type="Proteomes" id="UP000481861">
    <property type="component" value="Unassembled WGS sequence"/>
</dbReference>
<evidence type="ECO:0000313" key="2">
    <source>
        <dbReference type="Proteomes" id="UP000481861"/>
    </source>
</evidence>
<dbReference type="AlphaFoldDB" id="A0A7C8I732"/>
<accession>A0A7C8I732</accession>
<evidence type="ECO:0008006" key="3">
    <source>
        <dbReference type="Google" id="ProtNLM"/>
    </source>
</evidence>
<dbReference type="EMBL" id="JAADJZ010000009">
    <property type="protein sequence ID" value="KAF2872308.1"/>
    <property type="molecule type" value="Genomic_DNA"/>
</dbReference>
<dbReference type="Gene3D" id="3.80.10.10">
    <property type="entry name" value="Ribonuclease Inhibitor"/>
    <property type="match status" value="1"/>
</dbReference>
<proteinExistence type="predicted"/>
<comment type="caution">
    <text evidence="1">The sequence shown here is derived from an EMBL/GenBank/DDBJ whole genome shotgun (WGS) entry which is preliminary data.</text>
</comment>
<protein>
    <recommendedName>
        <fullName evidence="3">F-box domain-containing protein</fullName>
    </recommendedName>
</protein>
<dbReference type="SUPFAM" id="SSF52047">
    <property type="entry name" value="RNI-like"/>
    <property type="match status" value="1"/>
</dbReference>
<organism evidence="1 2">
    <name type="scientific">Massariosphaeria phaeospora</name>
    <dbReference type="NCBI Taxonomy" id="100035"/>
    <lineage>
        <taxon>Eukaryota</taxon>
        <taxon>Fungi</taxon>
        <taxon>Dikarya</taxon>
        <taxon>Ascomycota</taxon>
        <taxon>Pezizomycotina</taxon>
        <taxon>Dothideomycetes</taxon>
        <taxon>Pleosporomycetidae</taxon>
        <taxon>Pleosporales</taxon>
        <taxon>Pleosporales incertae sedis</taxon>
        <taxon>Massariosphaeria</taxon>
    </lineage>
</organism>
<gene>
    <name evidence="1" type="ORF">BDV95DRAFT_542282</name>
</gene>
<dbReference type="InterPro" id="IPR032675">
    <property type="entry name" value="LRR_dom_sf"/>
</dbReference>